<dbReference type="PROSITE" id="PS50206">
    <property type="entry name" value="RHODANESE_3"/>
    <property type="match status" value="1"/>
</dbReference>
<dbReference type="InterPro" id="IPR001763">
    <property type="entry name" value="Rhodanese-like_dom"/>
</dbReference>
<dbReference type="EMBL" id="CYZN01000011">
    <property type="protein sequence ID" value="CUO10572.1"/>
    <property type="molecule type" value="Genomic_DNA"/>
</dbReference>
<evidence type="ECO:0000313" key="4">
    <source>
        <dbReference type="Proteomes" id="UP000095431"/>
    </source>
</evidence>
<dbReference type="EC" id="2.8.1.1" evidence="3"/>
<dbReference type="InterPro" id="IPR036873">
    <property type="entry name" value="Rhodanese-like_dom_sf"/>
</dbReference>
<organism evidence="3 4">
    <name type="scientific">Blautia wexlerae</name>
    <dbReference type="NCBI Taxonomy" id="418240"/>
    <lineage>
        <taxon>Bacteria</taxon>
        <taxon>Bacillati</taxon>
        <taxon>Bacillota</taxon>
        <taxon>Clostridia</taxon>
        <taxon>Lachnospirales</taxon>
        <taxon>Lachnospiraceae</taxon>
        <taxon>Blautia</taxon>
    </lineage>
</organism>
<gene>
    <name evidence="3" type="primary">pspE_2</name>
    <name evidence="3" type="ORF">ERS852478_01859</name>
</gene>
<dbReference type="Pfam" id="PF00581">
    <property type="entry name" value="Rhodanese"/>
    <property type="match status" value="1"/>
</dbReference>
<dbReference type="RefSeq" id="WP_055200373.1">
    <property type="nucleotide sequence ID" value="NZ_BTHH01000012.1"/>
</dbReference>
<dbReference type="Proteomes" id="UP000095431">
    <property type="component" value="Unassembled WGS sequence"/>
</dbReference>
<proteinExistence type="predicted"/>
<evidence type="ECO:0000256" key="1">
    <source>
        <dbReference type="SAM" id="SignalP"/>
    </source>
</evidence>
<sequence>MRQILLCAALTTSLALLSGCTLSKTKADTAEDAPGKAAYHKISAEEDYEMMVSQEVVVVDVRTREEYDGGHIENAVLVPNESIGSKMPETLPDKEATLLIYCRSGRRSKDAAQKLLALGYQSVYDFGGVIDWPYELVKEG</sequence>
<dbReference type="AlphaFoldDB" id="A0A174CAU9"/>
<dbReference type="SMART" id="SM00450">
    <property type="entry name" value="RHOD"/>
    <property type="match status" value="1"/>
</dbReference>
<evidence type="ECO:0000259" key="2">
    <source>
        <dbReference type="PROSITE" id="PS50206"/>
    </source>
</evidence>
<dbReference type="CDD" id="cd00158">
    <property type="entry name" value="RHOD"/>
    <property type="match status" value="1"/>
</dbReference>
<name>A0A174CAU9_9FIRM</name>
<feature type="domain" description="Rhodanese" evidence="2">
    <location>
        <begin position="52"/>
        <end position="138"/>
    </location>
</feature>
<accession>A0A174CAU9</accession>
<dbReference type="GO" id="GO:0004792">
    <property type="term" value="F:thiosulfate-cyanide sulfurtransferase activity"/>
    <property type="evidence" value="ECO:0007669"/>
    <property type="project" value="UniProtKB-EC"/>
</dbReference>
<evidence type="ECO:0000313" key="3">
    <source>
        <dbReference type="EMBL" id="CUO10572.1"/>
    </source>
</evidence>
<dbReference type="PROSITE" id="PS51257">
    <property type="entry name" value="PROKAR_LIPOPROTEIN"/>
    <property type="match status" value="1"/>
</dbReference>
<reference evidence="3 4" key="1">
    <citation type="submission" date="2015-09" db="EMBL/GenBank/DDBJ databases">
        <authorList>
            <consortium name="Pathogen Informatics"/>
        </authorList>
    </citation>
    <scope>NUCLEOTIDE SEQUENCE [LARGE SCALE GENOMIC DNA]</scope>
    <source>
        <strain evidence="3 4">2789STDY5834863</strain>
    </source>
</reference>
<dbReference type="Gene3D" id="3.40.250.10">
    <property type="entry name" value="Rhodanese-like domain"/>
    <property type="match status" value="1"/>
</dbReference>
<dbReference type="PANTHER" id="PTHR43031:SF1">
    <property type="entry name" value="PYRIDINE NUCLEOTIDE-DISULPHIDE OXIDOREDUCTASE"/>
    <property type="match status" value="1"/>
</dbReference>
<dbReference type="InterPro" id="IPR050229">
    <property type="entry name" value="GlpE_sulfurtransferase"/>
</dbReference>
<dbReference type="PANTHER" id="PTHR43031">
    <property type="entry name" value="FAD-DEPENDENT OXIDOREDUCTASE"/>
    <property type="match status" value="1"/>
</dbReference>
<keyword evidence="1" id="KW-0732">Signal</keyword>
<feature type="signal peptide" evidence="1">
    <location>
        <begin position="1"/>
        <end position="23"/>
    </location>
</feature>
<dbReference type="SUPFAM" id="SSF52821">
    <property type="entry name" value="Rhodanese/Cell cycle control phosphatase"/>
    <property type="match status" value="1"/>
</dbReference>
<protein>
    <submittedName>
        <fullName evidence="3">Thiosulfate sulfurtransferase PspE</fullName>
        <ecNumber evidence="3">2.8.1.1</ecNumber>
    </submittedName>
</protein>
<keyword evidence="3" id="KW-0808">Transferase</keyword>
<feature type="chain" id="PRO_5039213456" evidence="1">
    <location>
        <begin position="24"/>
        <end position="140"/>
    </location>
</feature>